<evidence type="ECO:0000259" key="1">
    <source>
        <dbReference type="Pfam" id="PF06812"/>
    </source>
</evidence>
<dbReference type="Proteomes" id="UP000543257">
    <property type="component" value="Unassembled WGS sequence"/>
</dbReference>
<proteinExistence type="predicted"/>
<name>A0A8S7X2J5_ECOLX</name>
<organism evidence="2 3">
    <name type="scientific">Escherichia coli</name>
    <dbReference type="NCBI Taxonomy" id="562"/>
    <lineage>
        <taxon>Bacteria</taxon>
        <taxon>Pseudomonadati</taxon>
        <taxon>Pseudomonadota</taxon>
        <taxon>Gammaproteobacteria</taxon>
        <taxon>Enterobacterales</taxon>
        <taxon>Enterobacteriaceae</taxon>
        <taxon>Escherichia</taxon>
    </lineage>
</organism>
<evidence type="ECO:0000313" key="2">
    <source>
        <dbReference type="EMBL" id="EFL9836596.1"/>
    </source>
</evidence>
<protein>
    <submittedName>
        <fullName evidence="2">Type VI secretion system protein TssA</fullName>
    </submittedName>
</protein>
<feature type="domain" description="ImpA N-terminal" evidence="1">
    <location>
        <begin position="34"/>
        <end position="138"/>
    </location>
</feature>
<evidence type="ECO:0000313" key="3">
    <source>
        <dbReference type="Proteomes" id="UP000543257"/>
    </source>
</evidence>
<dbReference type="RefSeq" id="WP_249575649.1">
    <property type="nucleotide sequence ID" value="NZ_JAMDPM010000009.1"/>
</dbReference>
<dbReference type="InterPro" id="IPR010657">
    <property type="entry name" value="ImpA_N"/>
</dbReference>
<dbReference type="EMBL" id="AATJKW010000007">
    <property type="protein sequence ID" value="EFL9836596.1"/>
    <property type="molecule type" value="Genomic_DNA"/>
</dbReference>
<dbReference type="Pfam" id="PF06812">
    <property type="entry name" value="ImpA_N"/>
    <property type="match status" value="1"/>
</dbReference>
<dbReference type="PANTHER" id="PTHR37024:SF5">
    <property type="entry name" value="IMPA N-TERMINAL DOMAIN-CONTAINING PROTEIN"/>
    <property type="match status" value="1"/>
</dbReference>
<feature type="non-terminal residue" evidence="2">
    <location>
        <position position="180"/>
    </location>
</feature>
<accession>A0A8S7X2J5</accession>
<dbReference type="AlphaFoldDB" id="A0A8S7X2J5"/>
<comment type="caution">
    <text evidence="2">The sequence shown here is derived from an EMBL/GenBank/DDBJ whole genome shotgun (WGS) entry which is preliminary data.</text>
</comment>
<reference evidence="2 3" key="1">
    <citation type="submission" date="2018-08" db="EMBL/GenBank/DDBJ databases">
        <authorList>
            <consortium name="GenomeTrakr network: Whole genome sequencing for foodborne pathogen traceback"/>
        </authorList>
    </citation>
    <scope>NUCLEOTIDE SEQUENCE [LARGE SCALE GENOMIC DNA]</scope>
    <source>
        <strain evidence="2 3">AZ-TG73583</strain>
    </source>
</reference>
<dbReference type="PANTHER" id="PTHR37024">
    <property type="entry name" value="TYPE VI SECRETION SYSTEM DUF2094 AND IMPA-RELATED DOMAIN PROTEIN"/>
    <property type="match status" value="1"/>
</dbReference>
<gene>
    <name evidence="2" type="ORF">EN85_001554</name>
</gene>
<sequence>MSELLQKLTRSCFVDRDALDVARTQAALWQTWLLPVTANTPVGEDPGYHDDFLRIRDEMNKLSGADTDLICQLAESLLLTQAKDVRIATYYIWARLHRDGERGLAEGLALLAGLVERFGTQLLPSRPASRKMALEWLAGEKMLDSLARYPEVAKEDFANIVAALNQLTVSFAAWPEEQQS</sequence>